<dbReference type="InterPro" id="IPR042197">
    <property type="entry name" value="Apaf_helical"/>
</dbReference>
<dbReference type="Pfam" id="PF23598">
    <property type="entry name" value="LRR_14"/>
    <property type="match status" value="2"/>
</dbReference>
<evidence type="ECO:0000256" key="1">
    <source>
        <dbReference type="ARBA" id="ARBA00022737"/>
    </source>
</evidence>
<dbReference type="PANTHER" id="PTHR36766:SF69">
    <property type="entry name" value="DISEASE RESISTANCE PROTEIN RGA2-LIKE"/>
    <property type="match status" value="1"/>
</dbReference>
<evidence type="ECO:0008006" key="7">
    <source>
        <dbReference type="Google" id="ProtNLM"/>
    </source>
</evidence>
<dbReference type="SUPFAM" id="SSF52540">
    <property type="entry name" value="P-loop containing nucleoside triphosphate hydrolases"/>
    <property type="match status" value="1"/>
</dbReference>
<dbReference type="PANTHER" id="PTHR36766">
    <property type="entry name" value="PLANT BROAD-SPECTRUM MILDEW RESISTANCE PROTEIN RPW8"/>
    <property type="match status" value="1"/>
</dbReference>
<dbReference type="InterPro" id="IPR032675">
    <property type="entry name" value="LRR_dom_sf"/>
</dbReference>
<dbReference type="Proteomes" id="UP001605036">
    <property type="component" value="Unassembled WGS sequence"/>
</dbReference>
<dbReference type="Gene3D" id="3.80.10.10">
    <property type="entry name" value="Ribonuclease Inhibitor"/>
    <property type="match status" value="3"/>
</dbReference>
<keyword evidence="1" id="KW-0677">Repeat</keyword>
<comment type="caution">
    <text evidence="5">The sequence shown here is derived from an EMBL/GenBank/DDBJ whole genome shotgun (WGS) entry which is preliminary data.</text>
</comment>
<evidence type="ECO:0000256" key="2">
    <source>
        <dbReference type="ARBA" id="ARBA00022821"/>
    </source>
</evidence>
<dbReference type="InterPro" id="IPR027417">
    <property type="entry name" value="P-loop_NTPase"/>
</dbReference>
<dbReference type="InterPro" id="IPR036388">
    <property type="entry name" value="WH-like_DNA-bd_sf"/>
</dbReference>
<organism evidence="5 6">
    <name type="scientific">Riccia fluitans</name>
    <dbReference type="NCBI Taxonomy" id="41844"/>
    <lineage>
        <taxon>Eukaryota</taxon>
        <taxon>Viridiplantae</taxon>
        <taxon>Streptophyta</taxon>
        <taxon>Embryophyta</taxon>
        <taxon>Marchantiophyta</taxon>
        <taxon>Marchantiopsida</taxon>
        <taxon>Marchantiidae</taxon>
        <taxon>Marchantiales</taxon>
        <taxon>Ricciaceae</taxon>
        <taxon>Riccia</taxon>
    </lineage>
</organism>
<dbReference type="AlphaFoldDB" id="A0ABD1YDF6"/>
<name>A0ABD1YDF6_9MARC</name>
<protein>
    <recommendedName>
        <fullName evidence="7">AAA+ ATPase domain-containing protein</fullName>
    </recommendedName>
</protein>
<accession>A0ABD1YDF6</accession>
<dbReference type="InterPro" id="IPR055414">
    <property type="entry name" value="LRR_R13L4/SHOC2-like"/>
</dbReference>
<proteinExistence type="predicted"/>
<dbReference type="InterPro" id="IPR002182">
    <property type="entry name" value="NB-ARC"/>
</dbReference>
<feature type="domain" description="NB-ARC" evidence="3">
    <location>
        <begin position="77"/>
        <end position="236"/>
    </location>
</feature>
<dbReference type="Gene3D" id="1.10.10.10">
    <property type="entry name" value="Winged helix-like DNA-binding domain superfamily/Winged helix DNA-binding domain"/>
    <property type="match status" value="1"/>
</dbReference>
<keyword evidence="2" id="KW-0611">Plant defense</keyword>
<evidence type="ECO:0000313" key="6">
    <source>
        <dbReference type="Proteomes" id="UP001605036"/>
    </source>
</evidence>
<dbReference type="Gene3D" id="3.40.50.300">
    <property type="entry name" value="P-loop containing nucleotide triphosphate hydrolases"/>
    <property type="match status" value="1"/>
</dbReference>
<feature type="domain" description="Disease resistance R13L4/SHOC-2-like LRR" evidence="4">
    <location>
        <begin position="803"/>
        <end position="980"/>
    </location>
</feature>
<feature type="domain" description="Disease resistance R13L4/SHOC-2-like LRR" evidence="4">
    <location>
        <begin position="566"/>
        <end position="691"/>
    </location>
</feature>
<dbReference type="GO" id="GO:0006952">
    <property type="term" value="P:defense response"/>
    <property type="evidence" value="ECO:0007669"/>
    <property type="project" value="UniProtKB-KW"/>
</dbReference>
<dbReference type="Pfam" id="PF00931">
    <property type="entry name" value="NB-ARC"/>
    <property type="match status" value="1"/>
</dbReference>
<evidence type="ECO:0000313" key="5">
    <source>
        <dbReference type="EMBL" id="KAL2628772.1"/>
    </source>
</evidence>
<dbReference type="EMBL" id="JBHFFA010000004">
    <property type="protein sequence ID" value="KAL2628772.1"/>
    <property type="molecule type" value="Genomic_DNA"/>
</dbReference>
<evidence type="ECO:0000259" key="3">
    <source>
        <dbReference type="Pfam" id="PF00931"/>
    </source>
</evidence>
<keyword evidence="6" id="KW-1185">Reference proteome</keyword>
<sequence>MSQPGAPLFGAILLEDLETLSYYSAIKMVNGVAANVEVNPVQPATVEVEKKPTKAKQSPLKNLQKIHKKPVGVYILVESVIPELMQTHAILGLCGMGGSGKTTLAKLLFNKLSPKFEYSCFISDAKLINGKREELRTRMKTHMHHRGKPMTLGDVEAEWKQIQEKRLIVVLDDVETERDVQILNDIARENSVDESRYIVTSRDEKLLKQLDEVCLYQVPLLDHQSAETLLTSYAFPEGGEPPDGFKQYVDQVVEKCAGLPLTLEVLGKYLGRNNEEETWKQTLKGLTEIENLSGDEKLWAQLKLSYDSLEHEEKEMFLDVACFFVESQYNLREAKCAWAIMYEDSEGHWQNLVDLALVYGVEDHRSLKIHQQLRDLGREIALTAGMNGKASRLWKPEMAFKLLHSQEDPENENDDVEDVVTIRMDWSPAVAASGQDDALIWKNLRRMRELQYVDCSSKIELNEDSEFPPGLVLLTWKGLLSELPFDPALHDSMVVFKLDASSGPGKNALRGVDSLPQNFGLLSSLRILEMTRSSFDSLPDSFGQLCNLTRLKIIQCDQLLTLPETFGKLSKLEYLHIDCKKMHALPGSFGKLSSLQELFLHHCSLQLLPDTFCNLPRLQHLELKFCGQLLTFPKKIGNLGMLEHLEISNCGSLRTLSESFGPFPRLTYLSIAYNDQLEKFPESFPAGLKELKLCISGCPKIETLPESLERLKSLDRLKIRLCCRLQALPVSFGYLGALNHLDLDDCSRLEQLPDSFGHMMNLNHLEIKRCHRLRFLPESFGQLARLSHLRIDDCSKLQTLPSAIDGLVRLEHLEIDECSALKTLPKSFGELQSLSQLKIRYCPQLETLPDSFGNLLAIKTLEICDCSTLKELPDSFGNLTSLKRLEISNCFSLERLSDSIQTLKALKYLQINDCGVLSILAESLKELRALKQLSISKCFRLESIPELPDSVERLVIEWVPLTAIPDFIKKLPALRTLELRALPFLKSVPEWLGDVTAPVEPQCVFRVQDGKFILEERFLPRGENPNAHVERVLEIEDMQAFYQLKYGYKGLVTGKYQIAMEKVRAKDYKQALEHIEGILRIPQIVGKFIEFEESDDHKYTLKDMSTVNHFLASAEEVKKQLSTSDGQDYQEQASQFGYVCTVMPWTSFPHHINKLVKAVLQY</sequence>
<dbReference type="Gene3D" id="1.10.8.430">
    <property type="entry name" value="Helical domain of apoptotic protease-activating factors"/>
    <property type="match status" value="1"/>
</dbReference>
<reference evidence="5 6" key="1">
    <citation type="submission" date="2024-09" db="EMBL/GenBank/DDBJ databases">
        <title>Chromosome-scale assembly of Riccia fluitans.</title>
        <authorList>
            <person name="Paukszto L."/>
            <person name="Sawicki J."/>
            <person name="Karawczyk K."/>
            <person name="Piernik-Szablinska J."/>
            <person name="Szczecinska M."/>
            <person name="Mazdziarz M."/>
        </authorList>
    </citation>
    <scope>NUCLEOTIDE SEQUENCE [LARGE SCALE GENOMIC DNA]</scope>
    <source>
        <strain evidence="5">Rf_01</strain>
        <tissue evidence="5">Aerial parts of the thallus</tissue>
    </source>
</reference>
<dbReference type="SUPFAM" id="SSF52058">
    <property type="entry name" value="L domain-like"/>
    <property type="match status" value="2"/>
</dbReference>
<gene>
    <name evidence="5" type="ORF">R1flu_013458</name>
</gene>
<dbReference type="PRINTS" id="PR00364">
    <property type="entry name" value="DISEASERSIST"/>
</dbReference>
<evidence type="ECO:0000259" key="4">
    <source>
        <dbReference type="Pfam" id="PF23598"/>
    </source>
</evidence>